<dbReference type="GeneID" id="110988475"/>
<evidence type="ECO:0000256" key="2">
    <source>
        <dbReference type="SAM" id="Phobius"/>
    </source>
</evidence>
<dbReference type="RefSeq" id="XP_022107689.1">
    <property type="nucleotide sequence ID" value="XM_022251997.1"/>
</dbReference>
<dbReference type="OrthoDB" id="5969272at2759"/>
<dbReference type="Pfam" id="PF00041">
    <property type="entry name" value="fn3"/>
    <property type="match status" value="2"/>
</dbReference>
<dbReference type="InterPro" id="IPR003961">
    <property type="entry name" value="FN3_dom"/>
</dbReference>
<dbReference type="Proteomes" id="UP000694845">
    <property type="component" value="Unplaced"/>
</dbReference>
<proteinExistence type="predicted"/>
<evidence type="ECO:0000256" key="1">
    <source>
        <dbReference type="SAM" id="MobiDB-lite"/>
    </source>
</evidence>
<dbReference type="SUPFAM" id="SSF49265">
    <property type="entry name" value="Fibronectin type III"/>
    <property type="match status" value="2"/>
</dbReference>
<feature type="signal peptide" evidence="3">
    <location>
        <begin position="1"/>
        <end position="23"/>
    </location>
</feature>
<sequence>MSASSASALILFALGLHLGGVEANHSVQGLVASPVDGDPLALNVTWRYPTAGRLVLEHGTPRYFSISYSWADRYGCHTVLNASDNSNRHLVEMIHRSDTQDRGLYLLTGLQPNSGYNVYVQANTLSYAFPESSTYARTGQKVPKDAPTGVMLVRAESNMTSLKFVWDNVPCTAGSRSSRFLGYRYNLTWDDFTAGITSETKVAGVLVTDLEPYTRYGFRVQFKSEKGLGPYSEPFNAVTMGKVTLIQASEVATGETVELVCSSRGGGLRSSPIPGPHSLVLTGSDGDVHRSSTTVSGRTRTNHFRVLVDRNDMEFTCTLHYDGVDEVVGRKALRVIVYEKPYLRTPPTARIRDPAPGNATVTWLSWTADGGGDGPVDYQEVVWRRVGDITFDNMPVRSGSVSAVVTGLEPDAEYEFAVVLFRKGVPGPPNKAILVGNPPAATMATSSSEENAGKPKKGGFRNRFGPETDNAIIAGVCGFYLTVLVLLTAFGIWCSNTKEESSSDEVPLTKDEK</sequence>
<dbReference type="PROSITE" id="PS50853">
    <property type="entry name" value="FN3"/>
    <property type="match status" value="2"/>
</dbReference>
<dbReference type="KEGG" id="aplc:110988475"/>
<keyword evidence="3" id="KW-0732">Signal</keyword>
<feature type="domain" description="Fibronectin type-III" evidence="4">
    <location>
        <begin position="146"/>
        <end position="242"/>
    </location>
</feature>
<feature type="region of interest" description="Disordered" evidence="1">
    <location>
        <begin position="272"/>
        <end position="295"/>
    </location>
</feature>
<feature type="region of interest" description="Disordered" evidence="1">
    <location>
        <begin position="441"/>
        <end position="461"/>
    </location>
</feature>
<keyword evidence="5" id="KW-1185">Reference proteome</keyword>
<gene>
    <name evidence="6" type="primary">LOC110988475</name>
</gene>
<dbReference type="PANTHER" id="PTHR26391:SF18">
    <property type="entry name" value="PROTEIN KINASE RECEPTOR TIE-1, PUTATIVE-RELATED"/>
    <property type="match status" value="1"/>
</dbReference>
<evidence type="ECO:0000259" key="4">
    <source>
        <dbReference type="PROSITE" id="PS50853"/>
    </source>
</evidence>
<dbReference type="PANTHER" id="PTHR26391">
    <property type="entry name" value="INACTIVE TYROSINE-PROTEIN KINASE 7"/>
    <property type="match status" value="1"/>
</dbReference>
<dbReference type="InterPro" id="IPR013783">
    <property type="entry name" value="Ig-like_fold"/>
</dbReference>
<feature type="transmembrane region" description="Helical" evidence="2">
    <location>
        <begin position="471"/>
        <end position="493"/>
    </location>
</feature>
<evidence type="ECO:0000313" key="6">
    <source>
        <dbReference type="RefSeq" id="XP_022107689.1"/>
    </source>
</evidence>
<accession>A0A8B7ZQL2</accession>
<dbReference type="CDD" id="cd00063">
    <property type="entry name" value="FN3"/>
    <property type="match status" value="2"/>
</dbReference>
<name>A0A8B7ZQL2_ACAPL</name>
<evidence type="ECO:0000313" key="5">
    <source>
        <dbReference type="Proteomes" id="UP000694845"/>
    </source>
</evidence>
<keyword evidence="2" id="KW-0472">Membrane</keyword>
<feature type="domain" description="Fibronectin type-III" evidence="4">
    <location>
        <begin position="345"/>
        <end position="440"/>
    </location>
</feature>
<dbReference type="InterPro" id="IPR036116">
    <property type="entry name" value="FN3_sf"/>
</dbReference>
<keyword evidence="2" id="KW-0812">Transmembrane</keyword>
<protein>
    <submittedName>
        <fullName evidence="6">Uncharacterized protein LOC110988475</fullName>
    </submittedName>
</protein>
<feature type="chain" id="PRO_5034726571" evidence="3">
    <location>
        <begin position="24"/>
        <end position="513"/>
    </location>
</feature>
<dbReference type="Gene3D" id="2.60.40.10">
    <property type="entry name" value="Immunoglobulins"/>
    <property type="match status" value="3"/>
</dbReference>
<reference evidence="6" key="1">
    <citation type="submission" date="2025-08" db="UniProtKB">
        <authorList>
            <consortium name="RefSeq"/>
        </authorList>
    </citation>
    <scope>IDENTIFICATION</scope>
</reference>
<dbReference type="AlphaFoldDB" id="A0A8B7ZQL2"/>
<dbReference type="OMA" id="PDAEYEF"/>
<keyword evidence="2" id="KW-1133">Transmembrane helix</keyword>
<dbReference type="SMART" id="SM00060">
    <property type="entry name" value="FN3"/>
    <property type="match status" value="3"/>
</dbReference>
<evidence type="ECO:0000256" key="3">
    <source>
        <dbReference type="SAM" id="SignalP"/>
    </source>
</evidence>
<organism evidence="5 6">
    <name type="scientific">Acanthaster planci</name>
    <name type="common">Crown-of-thorns starfish</name>
    <dbReference type="NCBI Taxonomy" id="133434"/>
    <lineage>
        <taxon>Eukaryota</taxon>
        <taxon>Metazoa</taxon>
        <taxon>Echinodermata</taxon>
        <taxon>Eleutherozoa</taxon>
        <taxon>Asterozoa</taxon>
        <taxon>Asteroidea</taxon>
        <taxon>Valvatacea</taxon>
        <taxon>Valvatida</taxon>
        <taxon>Acanthasteridae</taxon>
        <taxon>Acanthaster</taxon>
    </lineage>
</organism>